<dbReference type="SUPFAM" id="SSF53335">
    <property type="entry name" value="S-adenosyl-L-methionine-dependent methyltransferases"/>
    <property type="match status" value="1"/>
</dbReference>
<dbReference type="InterPro" id="IPR019446">
    <property type="entry name" value="BMT5-like"/>
</dbReference>
<accession>V7C3A6</accession>
<feature type="domain" description="25S rRNA (uridine-N(3))-methyltransferase BMT5-like" evidence="1">
    <location>
        <begin position="16"/>
        <end position="148"/>
    </location>
</feature>
<gene>
    <name evidence="2" type="ORF">PHAVU_004G042200g</name>
</gene>
<dbReference type="GO" id="GO:0005737">
    <property type="term" value="C:cytoplasm"/>
    <property type="evidence" value="ECO:0007669"/>
    <property type="project" value="TreeGrafter"/>
</dbReference>
<reference evidence="3" key="1">
    <citation type="journal article" date="2014" name="Nat. Genet.">
        <title>A reference genome for common bean and genome-wide analysis of dual domestications.</title>
        <authorList>
            <person name="Schmutz J."/>
            <person name="McClean P.E."/>
            <person name="Mamidi S."/>
            <person name="Wu G.A."/>
            <person name="Cannon S.B."/>
            <person name="Grimwood J."/>
            <person name="Jenkins J."/>
            <person name="Shu S."/>
            <person name="Song Q."/>
            <person name="Chavarro C."/>
            <person name="Torres-Torres M."/>
            <person name="Geffroy V."/>
            <person name="Moghaddam S.M."/>
            <person name="Gao D."/>
            <person name="Abernathy B."/>
            <person name="Barry K."/>
            <person name="Blair M."/>
            <person name="Brick M.A."/>
            <person name="Chovatia M."/>
            <person name="Gepts P."/>
            <person name="Goodstein D.M."/>
            <person name="Gonzales M."/>
            <person name="Hellsten U."/>
            <person name="Hyten D.L."/>
            <person name="Jia G."/>
            <person name="Kelly J.D."/>
            <person name="Kudrna D."/>
            <person name="Lee R."/>
            <person name="Richard M.M."/>
            <person name="Miklas P.N."/>
            <person name="Osorno J.M."/>
            <person name="Rodrigues J."/>
            <person name="Thareau V."/>
            <person name="Urrea C.A."/>
            <person name="Wang M."/>
            <person name="Yu Y."/>
            <person name="Zhang M."/>
            <person name="Wing R.A."/>
            <person name="Cregan P.B."/>
            <person name="Rokhsar D.S."/>
            <person name="Jackson S.A."/>
        </authorList>
    </citation>
    <scope>NUCLEOTIDE SEQUENCE [LARGE SCALE GENOMIC DNA]</scope>
    <source>
        <strain evidence="3">cv. G19833</strain>
    </source>
</reference>
<dbReference type="PANTHER" id="PTHR11538:SF89">
    <property type="entry name" value="PROTEIN, PUTATIVE (DUF2431)-RELATED"/>
    <property type="match status" value="1"/>
</dbReference>
<dbReference type="eggNOG" id="KOG4174">
    <property type="taxonomic scope" value="Eukaryota"/>
</dbReference>
<name>V7C3A6_PHAVU</name>
<dbReference type="Gramene" id="ESW23381">
    <property type="protein sequence ID" value="ESW23381"/>
    <property type="gene ID" value="PHAVU_004G042200g"/>
</dbReference>
<dbReference type="GO" id="GO:0070042">
    <property type="term" value="F:rRNA (uridine-N3-)-methyltransferase activity"/>
    <property type="evidence" value="ECO:0007669"/>
    <property type="project" value="InterPro"/>
</dbReference>
<dbReference type="SMR" id="V7C3A6"/>
<dbReference type="AlphaFoldDB" id="V7C3A6"/>
<evidence type="ECO:0000259" key="1">
    <source>
        <dbReference type="Pfam" id="PF10354"/>
    </source>
</evidence>
<sequence length="168" mass="19238">MEKKSISHYSSSQKILLVGEGDFSFSLCLARAFGTAKNMVATTLDTRGSLMVKYASASENMKELEVLGCTIVNEVDATKMAEHPLLKHQKFDRIIYNFPHAGFVGRENCIFQIELHKNLVRGFLQNAKRMLTFFGEIHITHKTKHPYTLGYQDVSKWGELGVRWRRRV</sequence>
<evidence type="ECO:0000313" key="2">
    <source>
        <dbReference type="EMBL" id="ESW23381.1"/>
    </source>
</evidence>
<evidence type="ECO:0000313" key="3">
    <source>
        <dbReference type="Proteomes" id="UP000000226"/>
    </source>
</evidence>
<organism evidence="2 3">
    <name type="scientific">Phaseolus vulgaris</name>
    <name type="common">Kidney bean</name>
    <name type="synonym">French bean</name>
    <dbReference type="NCBI Taxonomy" id="3885"/>
    <lineage>
        <taxon>Eukaryota</taxon>
        <taxon>Viridiplantae</taxon>
        <taxon>Streptophyta</taxon>
        <taxon>Embryophyta</taxon>
        <taxon>Tracheophyta</taxon>
        <taxon>Spermatophyta</taxon>
        <taxon>Magnoliopsida</taxon>
        <taxon>eudicotyledons</taxon>
        <taxon>Gunneridae</taxon>
        <taxon>Pentapetalae</taxon>
        <taxon>rosids</taxon>
        <taxon>fabids</taxon>
        <taxon>Fabales</taxon>
        <taxon>Fabaceae</taxon>
        <taxon>Papilionoideae</taxon>
        <taxon>50 kb inversion clade</taxon>
        <taxon>NPAAA clade</taxon>
        <taxon>indigoferoid/millettioid clade</taxon>
        <taxon>Phaseoleae</taxon>
        <taxon>Phaseolus</taxon>
    </lineage>
</organism>
<protein>
    <recommendedName>
        <fullName evidence="1">25S rRNA (uridine-N(3))-methyltransferase BMT5-like domain-containing protein</fullName>
    </recommendedName>
</protein>
<dbReference type="PANTHER" id="PTHR11538">
    <property type="entry name" value="PHENYLALANYL-TRNA SYNTHETASE"/>
    <property type="match status" value="1"/>
</dbReference>
<dbReference type="EMBL" id="CM002291">
    <property type="protein sequence ID" value="ESW23381.1"/>
    <property type="molecule type" value="Genomic_DNA"/>
</dbReference>
<proteinExistence type="predicted"/>
<dbReference type="Pfam" id="PF10354">
    <property type="entry name" value="BMT5-like"/>
    <property type="match status" value="1"/>
</dbReference>
<dbReference type="OrthoDB" id="273345at2759"/>
<keyword evidence="3" id="KW-1185">Reference proteome</keyword>
<dbReference type="Proteomes" id="UP000000226">
    <property type="component" value="Chromosome 4"/>
</dbReference>
<dbReference type="GO" id="GO:0070475">
    <property type="term" value="P:rRNA base methylation"/>
    <property type="evidence" value="ECO:0007669"/>
    <property type="project" value="InterPro"/>
</dbReference>
<dbReference type="InterPro" id="IPR029063">
    <property type="entry name" value="SAM-dependent_MTases_sf"/>
</dbReference>
<dbReference type="OMA" id="CVIFRIA"/>